<sequence length="153" mass="17025">MITDTIANAGRYALLHPDFADAVRLLQTLDFAALPDGRIETGNPNIRLFIGREPMRAREAAKPEAHLKHIDIQVPLSGAEAYGWADRSHLENGLGYDEKRDIEFFDCGCETWFELHPGEFALFFPDDAHAPLVGSAATIRKAVFKIRAAGHRL</sequence>
<dbReference type="PANTHER" id="PTHR34986">
    <property type="entry name" value="EVOLVED BETA-GALACTOSIDASE SUBUNIT BETA"/>
    <property type="match status" value="1"/>
</dbReference>
<dbReference type="RefSeq" id="WP_089036711.1">
    <property type="nucleotide sequence ID" value="NZ_CP022278.1"/>
</dbReference>
<dbReference type="Pfam" id="PF04074">
    <property type="entry name" value="DUF386"/>
    <property type="match status" value="1"/>
</dbReference>
<protein>
    <submittedName>
        <fullName evidence="1">YhcH/YjgK/YiaL family protein</fullName>
    </submittedName>
</protein>
<dbReference type="InterPro" id="IPR037012">
    <property type="entry name" value="NanQ/TabA/YiaL_sf"/>
</dbReference>
<name>A0A220S3E0_9NEIS</name>
<dbReference type="KEGG" id="nei:BG910_10025"/>
<dbReference type="Proteomes" id="UP000198238">
    <property type="component" value="Chromosome"/>
</dbReference>
<dbReference type="NCBIfam" id="TIGR00022">
    <property type="entry name" value="YhcH/YjgK/YiaL family protein"/>
    <property type="match status" value="1"/>
</dbReference>
<dbReference type="InterPro" id="IPR004375">
    <property type="entry name" value="NanQ/TabA/YiaL"/>
</dbReference>
<dbReference type="Gene3D" id="2.60.120.370">
    <property type="entry name" value="YhcH/YjgK/YiaL"/>
    <property type="match status" value="1"/>
</dbReference>
<dbReference type="PANTHER" id="PTHR34986:SF1">
    <property type="entry name" value="PROTEIN YIAL"/>
    <property type="match status" value="1"/>
</dbReference>
<dbReference type="EMBL" id="CP022278">
    <property type="protein sequence ID" value="ASK28019.1"/>
    <property type="molecule type" value="Genomic_DNA"/>
</dbReference>
<evidence type="ECO:0000313" key="1">
    <source>
        <dbReference type="EMBL" id="ASK28019.1"/>
    </source>
</evidence>
<dbReference type="GO" id="GO:0005829">
    <property type="term" value="C:cytosol"/>
    <property type="evidence" value="ECO:0007669"/>
    <property type="project" value="TreeGrafter"/>
</dbReference>
<keyword evidence="2" id="KW-1185">Reference proteome</keyword>
<gene>
    <name evidence="1" type="ORF">BG910_10025</name>
</gene>
<evidence type="ECO:0000313" key="2">
    <source>
        <dbReference type="Proteomes" id="UP000198238"/>
    </source>
</evidence>
<dbReference type="SUPFAM" id="SSF51197">
    <property type="entry name" value="Clavaminate synthase-like"/>
    <property type="match status" value="1"/>
</dbReference>
<dbReference type="AlphaFoldDB" id="A0A220S3E0"/>
<organism evidence="1 2">
    <name type="scientific">Neisseria chenwenguii</name>
    <dbReference type="NCBI Taxonomy" id="1853278"/>
    <lineage>
        <taxon>Bacteria</taxon>
        <taxon>Pseudomonadati</taxon>
        <taxon>Pseudomonadota</taxon>
        <taxon>Betaproteobacteria</taxon>
        <taxon>Neisseriales</taxon>
        <taxon>Neisseriaceae</taxon>
        <taxon>Neisseria</taxon>
    </lineage>
</organism>
<proteinExistence type="predicted"/>
<accession>A0A220S3E0</accession>
<reference evidence="1 2" key="1">
    <citation type="submission" date="2017-06" db="EMBL/GenBank/DDBJ databases">
        <title>Neisseria chenwenguii sp. nov., isolated from the intestinal contents of Tibetan Plateau Pika in Yushu, Qinghai Province, China.</title>
        <authorList>
            <person name="Zhang G."/>
        </authorList>
    </citation>
    <scope>NUCLEOTIDE SEQUENCE [LARGE SCALE GENOMIC DNA]</scope>
    <source>
        <strain evidence="1 2">10023</strain>
    </source>
</reference>